<organism evidence="1 2">
    <name type="scientific">Dendrothele bispora (strain CBS 962.96)</name>
    <dbReference type="NCBI Taxonomy" id="1314807"/>
    <lineage>
        <taxon>Eukaryota</taxon>
        <taxon>Fungi</taxon>
        <taxon>Dikarya</taxon>
        <taxon>Basidiomycota</taxon>
        <taxon>Agaricomycotina</taxon>
        <taxon>Agaricomycetes</taxon>
        <taxon>Agaricomycetidae</taxon>
        <taxon>Agaricales</taxon>
        <taxon>Agaricales incertae sedis</taxon>
        <taxon>Dendrothele</taxon>
    </lineage>
</organism>
<reference evidence="1 2" key="1">
    <citation type="journal article" date="2019" name="Nat. Ecol. Evol.">
        <title>Megaphylogeny resolves global patterns of mushroom evolution.</title>
        <authorList>
            <person name="Varga T."/>
            <person name="Krizsan K."/>
            <person name="Foldi C."/>
            <person name="Dima B."/>
            <person name="Sanchez-Garcia M."/>
            <person name="Sanchez-Ramirez S."/>
            <person name="Szollosi G.J."/>
            <person name="Szarkandi J.G."/>
            <person name="Papp V."/>
            <person name="Albert L."/>
            <person name="Andreopoulos W."/>
            <person name="Angelini C."/>
            <person name="Antonin V."/>
            <person name="Barry K.W."/>
            <person name="Bougher N.L."/>
            <person name="Buchanan P."/>
            <person name="Buyck B."/>
            <person name="Bense V."/>
            <person name="Catcheside P."/>
            <person name="Chovatia M."/>
            <person name="Cooper J."/>
            <person name="Damon W."/>
            <person name="Desjardin D."/>
            <person name="Finy P."/>
            <person name="Geml J."/>
            <person name="Haridas S."/>
            <person name="Hughes K."/>
            <person name="Justo A."/>
            <person name="Karasinski D."/>
            <person name="Kautmanova I."/>
            <person name="Kiss B."/>
            <person name="Kocsube S."/>
            <person name="Kotiranta H."/>
            <person name="LaButti K.M."/>
            <person name="Lechner B.E."/>
            <person name="Liimatainen K."/>
            <person name="Lipzen A."/>
            <person name="Lukacs Z."/>
            <person name="Mihaltcheva S."/>
            <person name="Morgado L.N."/>
            <person name="Niskanen T."/>
            <person name="Noordeloos M.E."/>
            <person name="Ohm R.A."/>
            <person name="Ortiz-Santana B."/>
            <person name="Ovrebo C."/>
            <person name="Racz N."/>
            <person name="Riley R."/>
            <person name="Savchenko A."/>
            <person name="Shiryaev A."/>
            <person name="Soop K."/>
            <person name="Spirin V."/>
            <person name="Szebenyi C."/>
            <person name="Tomsovsky M."/>
            <person name="Tulloss R.E."/>
            <person name="Uehling J."/>
            <person name="Grigoriev I.V."/>
            <person name="Vagvolgyi C."/>
            <person name="Papp T."/>
            <person name="Martin F.M."/>
            <person name="Miettinen O."/>
            <person name="Hibbett D.S."/>
            <person name="Nagy L.G."/>
        </authorList>
    </citation>
    <scope>NUCLEOTIDE SEQUENCE [LARGE SCALE GENOMIC DNA]</scope>
    <source>
        <strain evidence="1 2">CBS 962.96</strain>
    </source>
</reference>
<gene>
    <name evidence="1" type="ORF">K435DRAFT_739434</name>
</gene>
<dbReference type="PANTHER" id="PTHR46579">
    <property type="entry name" value="F5/8 TYPE C DOMAIN-CONTAINING PROTEIN-RELATED"/>
    <property type="match status" value="1"/>
</dbReference>
<evidence type="ECO:0000313" key="1">
    <source>
        <dbReference type="EMBL" id="THU76250.1"/>
    </source>
</evidence>
<proteinExistence type="predicted"/>
<protein>
    <recommendedName>
        <fullName evidence="3">DUF4218 domain-containing protein</fullName>
    </recommendedName>
</protein>
<name>A0A4S8KL64_DENBC</name>
<evidence type="ECO:0008006" key="3">
    <source>
        <dbReference type="Google" id="ProtNLM"/>
    </source>
</evidence>
<sequence>MRFPHSFPYDFMHLIWENLIKNLIKLWTGQFKGMDCGTGDYQFEKEVWQAIGDATAASGSTIPSAYGVRVPNVAGDGVYLTADMLSFWAMYLGPILMRSRFKHVRYYNHFIRLVKLLNVCLQFEMTSEEIEDVRLGFISWVKDYERFYYQYDAERLPMCPLTIHALLHIAPSIKVSGPVWCYWAFPMERYCGKLLPAIRSRRFPFASLARHVVEDARLTQISTIYGVSRELALLPPRVGPISGTFIDPVAYPTCRLHPPRNVKRPEENTLVLLVGALVTRFNDNERGIKVTPSTVRRCLREADIEEWAKLQTIDSDRGDMMRASELGATRDDSRDASFVRYQMYVDLNALRRNARPKYELQTFYGQLLRIYLIRFQQPCPQLGLSEPSTIIMASIKTCNLLQEQIPGLDIHFYSTMGKTDVIDATSLQCLVGRINCGHNKWAIIDRSGSLARAQAESGIDIVDNEPDV</sequence>
<dbReference type="EMBL" id="ML181044">
    <property type="protein sequence ID" value="THU76250.1"/>
    <property type="molecule type" value="Genomic_DNA"/>
</dbReference>
<dbReference type="Proteomes" id="UP000297245">
    <property type="component" value="Unassembled WGS sequence"/>
</dbReference>
<dbReference type="AlphaFoldDB" id="A0A4S8KL64"/>
<dbReference type="PANTHER" id="PTHR46579:SF1">
    <property type="entry name" value="F5_8 TYPE C DOMAIN-CONTAINING PROTEIN"/>
    <property type="match status" value="1"/>
</dbReference>
<keyword evidence="2" id="KW-1185">Reference proteome</keyword>
<accession>A0A4S8KL64</accession>
<dbReference type="OrthoDB" id="6613063at2759"/>
<evidence type="ECO:0000313" key="2">
    <source>
        <dbReference type="Proteomes" id="UP000297245"/>
    </source>
</evidence>